<evidence type="ECO:0000313" key="5">
    <source>
        <dbReference type="EMBL" id="TWT48549.1"/>
    </source>
</evidence>
<dbReference type="InterPro" id="IPR051158">
    <property type="entry name" value="Metallophosphoesterase_sf"/>
</dbReference>
<dbReference type="PANTHER" id="PTHR31302">
    <property type="entry name" value="TRANSMEMBRANE PROTEIN WITH METALLOPHOSPHOESTERASE DOMAIN-RELATED"/>
    <property type="match status" value="1"/>
</dbReference>
<feature type="domain" description="Calcineurin-like phosphoesterase" evidence="4">
    <location>
        <begin position="156"/>
        <end position="312"/>
    </location>
</feature>
<evidence type="ECO:0000313" key="6">
    <source>
        <dbReference type="Proteomes" id="UP000318995"/>
    </source>
</evidence>
<keyword evidence="6" id="KW-1185">Reference proteome</keyword>
<dbReference type="GO" id="GO:0008758">
    <property type="term" value="F:UDP-2,3-diacylglucosamine hydrolase activity"/>
    <property type="evidence" value="ECO:0007669"/>
    <property type="project" value="TreeGrafter"/>
</dbReference>
<feature type="transmembrane region" description="Helical" evidence="3">
    <location>
        <begin position="34"/>
        <end position="58"/>
    </location>
</feature>
<keyword evidence="3" id="KW-0812">Transmembrane</keyword>
<dbReference type="RefSeq" id="WP_197524661.1">
    <property type="nucleotide sequence ID" value="NZ_SJPH01000001.1"/>
</dbReference>
<gene>
    <name evidence="5" type="ORF">Pla111_03220</name>
</gene>
<dbReference type="GO" id="GO:0009245">
    <property type="term" value="P:lipid A biosynthetic process"/>
    <property type="evidence" value="ECO:0007669"/>
    <property type="project" value="TreeGrafter"/>
</dbReference>
<proteinExistence type="predicted"/>
<dbReference type="Pfam" id="PF00149">
    <property type="entry name" value="Metallophos"/>
    <property type="match status" value="1"/>
</dbReference>
<sequence length="380" mass="40423">MPSTVWLVAALLGHGALGVEAVNRLHGLGIRRSWVDALTAACGAAMIGLPVVAAWQLLSAGSLGAALETYGWVAIAALVLIAVSRGLLRWDPHRDSSANRPTSVETLDLAAALGEAATGPPLVRAASRLPGNQLLRVAVEHRVIGLERLPAAWQDLRIAHLTDLHMSGRLGIDYFHALVKRVNAWEPDFVFLTGDLVEHTPQLEWVAPVFGALRPRVAGHFILGNHDEKVDCPALRRQLVAAGLVDAGTTPVRYGPPYEGLVICGDERPWFPTVASPPRGIATLTVCLAHTPDRFGSAVAAGIDLVLAGHCHGGQVCFPLVGPLLCPSRHGVRYAAGTFRRGRTVMHVGRGTGSLFPLRYGCPPELSLITLRTEQSVATA</sequence>
<feature type="transmembrane region" description="Helical" evidence="3">
    <location>
        <begin position="70"/>
        <end position="88"/>
    </location>
</feature>
<dbReference type="Gene3D" id="3.60.21.10">
    <property type="match status" value="1"/>
</dbReference>
<keyword evidence="1" id="KW-0479">Metal-binding</keyword>
<dbReference type="AlphaFoldDB" id="A0A5C5WEP8"/>
<dbReference type="GO" id="GO:0046872">
    <property type="term" value="F:metal ion binding"/>
    <property type="evidence" value="ECO:0007669"/>
    <property type="project" value="UniProtKB-KW"/>
</dbReference>
<comment type="caution">
    <text evidence="5">The sequence shown here is derived from an EMBL/GenBank/DDBJ whole genome shotgun (WGS) entry which is preliminary data.</text>
</comment>
<keyword evidence="3" id="KW-0472">Membrane</keyword>
<dbReference type="InterPro" id="IPR029052">
    <property type="entry name" value="Metallo-depent_PP-like"/>
</dbReference>
<evidence type="ECO:0000259" key="4">
    <source>
        <dbReference type="Pfam" id="PF00149"/>
    </source>
</evidence>
<dbReference type="GO" id="GO:0016020">
    <property type="term" value="C:membrane"/>
    <property type="evidence" value="ECO:0007669"/>
    <property type="project" value="GOC"/>
</dbReference>
<dbReference type="SUPFAM" id="SSF56300">
    <property type="entry name" value="Metallo-dependent phosphatases"/>
    <property type="match status" value="1"/>
</dbReference>
<dbReference type="InterPro" id="IPR004843">
    <property type="entry name" value="Calcineurin-like_PHP"/>
</dbReference>
<dbReference type="PANTHER" id="PTHR31302:SF31">
    <property type="entry name" value="PHOSPHODIESTERASE YAEI"/>
    <property type="match status" value="1"/>
</dbReference>
<keyword evidence="2" id="KW-0378">Hydrolase</keyword>
<dbReference type="EMBL" id="SJPH01000001">
    <property type="protein sequence ID" value="TWT48549.1"/>
    <property type="molecule type" value="Genomic_DNA"/>
</dbReference>
<organism evidence="5 6">
    <name type="scientific">Botrimarina hoheduenensis</name>
    <dbReference type="NCBI Taxonomy" id="2528000"/>
    <lineage>
        <taxon>Bacteria</taxon>
        <taxon>Pseudomonadati</taxon>
        <taxon>Planctomycetota</taxon>
        <taxon>Planctomycetia</taxon>
        <taxon>Pirellulales</taxon>
        <taxon>Lacipirellulaceae</taxon>
        <taxon>Botrimarina</taxon>
    </lineage>
</organism>
<evidence type="ECO:0000256" key="1">
    <source>
        <dbReference type="ARBA" id="ARBA00022723"/>
    </source>
</evidence>
<evidence type="ECO:0000256" key="3">
    <source>
        <dbReference type="SAM" id="Phobius"/>
    </source>
</evidence>
<reference evidence="5 6" key="1">
    <citation type="submission" date="2019-02" db="EMBL/GenBank/DDBJ databases">
        <title>Deep-cultivation of Planctomycetes and their phenomic and genomic characterization uncovers novel biology.</title>
        <authorList>
            <person name="Wiegand S."/>
            <person name="Jogler M."/>
            <person name="Boedeker C."/>
            <person name="Pinto D."/>
            <person name="Vollmers J."/>
            <person name="Rivas-Marin E."/>
            <person name="Kohn T."/>
            <person name="Peeters S.H."/>
            <person name="Heuer A."/>
            <person name="Rast P."/>
            <person name="Oberbeckmann S."/>
            <person name="Bunk B."/>
            <person name="Jeske O."/>
            <person name="Meyerdierks A."/>
            <person name="Storesund J.E."/>
            <person name="Kallscheuer N."/>
            <person name="Luecker S."/>
            <person name="Lage O.M."/>
            <person name="Pohl T."/>
            <person name="Merkel B.J."/>
            <person name="Hornburger P."/>
            <person name="Mueller R.-W."/>
            <person name="Bruemmer F."/>
            <person name="Labrenz M."/>
            <person name="Spormann A.M."/>
            <person name="Op Den Camp H."/>
            <person name="Overmann J."/>
            <person name="Amann R."/>
            <person name="Jetten M.S.M."/>
            <person name="Mascher T."/>
            <person name="Medema M.H."/>
            <person name="Devos D.P."/>
            <person name="Kaster A.-K."/>
            <person name="Ovreas L."/>
            <person name="Rohde M."/>
            <person name="Galperin M.Y."/>
            <person name="Jogler C."/>
        </authorList>
    </citation>
    <scope>NUCLEOTIDE SEQUENCE [LARGE SCALE GENOMIC DNA]</scope>
    <source>
        <strain evidence="5 6">Pla111</strain>
    </source>
</reference>
<protein>
    <submittedName>
        <fullName evidence="5">Phosphodiesterase YaeI</fullName>
    </submittedName>
</protein>
<keyword evidence="3" id="KW-1133">Transmembrane helix</keyword>
<dbReference type="Proteomes" id="UP000318995">
    <property type="component" value="Unassembled WGS sequence"/>
</dbReference>
<name>A0A5C5WEP8_9BACT</name>
<evidence type="ECO:0000256" key="2">
    <source>
        <dbReference type="ARBA" id="ARBA00022801"/>
    </source>
</evidence>
<accession>A0A5C5WEP8</accession>